<protein>
    <submittedName>
        <fullName evidence="5">Uncharacterized protein</fullName>
    </submittedName>
</protein>
<evidence type="ECO:0000313" key="6">
    <source>
        <dbReference type="Proteomes" id="UP001162480"/>
    </source>
</evidence>
<evidence type="ECO:0000259" key="4">
    <source>
        <dbReference type="Pfam" id="PF25899"/>
    </source>
</evidence>
<dbReference type="EMBL" id="OX597841">
    <property type="protein sequence ID" value="CAI9742911.1"/>
    <property type="molecule type" value="Genomic_DNA"/>
</dbReference>
<feature type="domain" description="LolA-like" evidence="3">
    <location>
        <begin position="252"/>
        <end position="481"/>
    </location>
</feature>
<dbReference type="InterPro" id="IPR058265">
    <property type="entry name" value="DUF7959"/>
</dbReference>
<dbReference type="PANTHER" id="PTHR36902">
    <property type="entry name" value="ENRICHED IN SURFACE-LABELED PROTEOME PROTEIN 9"/>
    <property type="match status" value="1"/>
</dbReference>
<dbReference type="AlphaFoldDB" id="A0AA36FKW9"/>
<reference evidence="5" key="1">
    <citation type="submission" date="2023-08" db="EMBL/GenBank/DDBJ databases">
        <authorList>
            <person name="Alioto T."/>
            <person name="Alioto T."/>
            <person name="Gomez Garrido J."/>
        </authorList>
    </citation>
    <scope>NUCLEOTIDE SEQUENCE</scope>
</reference>
<sequence length="770" mass="89672">MCVYIHTHTQTHTHTHRYICLYTIQMFPEMLPTLFEILTLVLLLQFHGSDSCLGTCKPLKSKPPPHIFRLLPQMFKARIQLTDVMRNQTTLVEEYYDMTKLKAGSITEYRRHRKKTQIFDYKHQKIVYYNATSCWVSPLSSKANFDIPFKSCVDIFRLNTNFEAQVADAVIDGIPVKAVRSCVCEPSLNMTIEYFLRADTAFLSLETTGPVRVEMKGIVKRRNGKTEPFTYIYQFLTFDPTPTIDEDVFQVPQGVICNTSIYYHQLPNILPQFTTHGEIINTRNHRLSVFNVLFDWQEKLMRLEFYPEVHGNSSDRSIRMITDYRLGIQYNLDNNFRPCLIKPSYTSLTDLEKLSWSHVLHVDDIYSLMTLNTAMYNYKGKLKVRGLTVDVWGRKSTITGGITINREYYFLKTLHTAVPIGIFQKAFRLPNNNNKNNEDKDDDDDDDDDGTVELINESWIHLYGYVQGHVHLDNFNIESCFHLRDRFYINFQLEDKFDIYIKGYESLIFPSLRNSLARAANVSSVRISNIQIGRLSSDLMVVQFTLLDAPSIPGSLKTRYTPIPLEEAYSNLKSHKEIEFKVLYPLMHEKVFRFHTNQLQSLVREFSSSSTDPTRRGAMVGLGLGMLFIGVCSGLLAGYFIYRRVLSADIPYELTKFTMGDQTENTLRKLILQKLALSYSTPKWDEEGVDNKRCKYVRDDGSRREMSEKRSPSQPTTKQKRHKGDPKNWEIIRKRDVLDKHIFYTRFNAYEDKIDLLINSRKEICTFLKE</sequence>
<proteinExistence type="predicted"/>
<dbReference type="Pfam" id="PF25898">
    <property type="entry name" value="LolA_2nd_metazoa"/>
    <property type="match status" value="1"/>
</dbReference>
<dbReference type="Pfam" id="PF25899">
    <property type="entry name" value="DUF7959"/>
    <property type="match status" value="1"/>
</dbReference>
<name>A0AA36FKW9_OCTVU</name>
<feature type="compositionally biased region" description="Basic and acidic residues" evidence="1">
    <location>
        <begin position="700"/>
        <end position="711"/>
    </location>
</feature>
<keyword evidence="2" id="KW-0472">Membrane</keyword>
<dbReference type="Proteomes" id="UP001162480">
    <property type="component" value="Chromosome 28"/>
</dbReference>
<gene>
    <name evidence="5" type="ORF">OCTVUL_1B005287</name>
</gene>
<dbReference type="PANTHER" id="PTHR36902:SF1">
    <property type="entry name" value="ENRICHED IN SURFACE-LABELED PROTEOME PROTEIN 9"/>
    <property type="match status" value="1"/>
</dbReference>
<feature type="transmembrane region" description="Helical" evidence="2">
    <location>
        <begin position="618"/>
        <end position="642"/>
    </location>
</feature>
<evidence type="ECO:0000256" key="1">
    <source>
        <dbReference type="SAM" id="MobiDB-lite"/>
    </source>
</evidence>
<feature type="region of interest" description="Disordered" evidence="1">
    <location>
        <begin position="700"/>
        <end position="726"/>
    </location>
</feature>
<evidence type="ECO:0000256" key="2">
    <source>
        <dbReference type="SAM" id="Phobius"/>
    </source>
</evidence>
<evidence type="ECO:0000313" key="5">
    <source>
        <dbReference type="EMBL" id="CAI9742911.1"/>
    </source>
</evidence>
<evidence type="ECO:0000259" key="3">
    <source>
        <dbReference type="Pfam" id="PF25898"/>
    </source>
</evidence>
<keyword evidence="2" id="KW-1133">Transmembrane helix</keyword>
<keyword evidence="2" id="KW-0812">Transmembrane</keyword>
<organism evidence="5 6">
    <name type="scientific">Octopus vulgaris</name>
    <name type="common">Common octopus</name>
    <dbReference type="NCBI Taxonomy" id="6645"/>
    <lineage>
        <taxon>Eukaryota</taxon>
        <taxon>Metazoa</taxon>
        <taxon>Spiralia</taxon>
        <taxon>Lophotrochozoa</taxon>
        <taxon>Mollusca</taxon>
        <taxon>Cephalopoda</taxon>
        <taxon>Coleoidea</taxon>
        <taxon>Octopodiformes</taxon>
        <taxon>Octopoda</taxon>
        <taxon>Incirrata</taxon>
        <taxon>Octopodidae</taxon>
        <taxon>Octopus</taxon>
    </lineage>
</organism>
<dbReference type="InterPro" id="IPR058831">
    <property type="entry name" value="LolA-like_dom_2nd"/>
</dbReference>
<keyword evidence="6" id="KW-1185">Reference proteome</keyword>
<accession>A0AA36FKW9</accession>
<feature type="domain" description="DUF7959" evidence="4">
    <location>
        <begin position="487"/>
        <end position="596"/>
    </location>
</feature>